<feature type="domain" description="Enoyl reductase (ER)" evidence="1">
    <location>
        <begin position="10"/>
        <end position="317"/>
    </location>
</feature>
<dbReference type="InterPro" id="IPR020843">
    <property type="entry name" value="ER"/>
</dbReference>
<dbReference type="SUPFAM" id="SSF50129">
    <property type="entry name" value="GroES-like"/>
    <property type="match status" value="1"/>
</dbReference>
<dbReference type="Pfam" id="PF08240">
    <property type="entry name" value="ADH_N"/>
    <property type="match status" value="1"/>
</dbReference>
<dbReference type="GO" id="GO:0016491">
    <property type="term" value="F:oxidoreductase activity"/>
    <property type="evidence" value="ECO:0007669"/>
    <property type="project" value="InterPro"/>
</dbReference>
<dbReference type="Proteomes" id="UP000245680">
    <property type="component" value="Unassembled WGS sequence"/>
</dbReference>
<keyword evidence="3" id="KW-1185">Reference proteome</keyword>
<dbReference type="EMBL" id="QGKU01000038">
    <property type="protein sequence ID" value="PWR02313.1"/>
    <property type="molecule type" value="Genomic_DNA"/>
</dbReference>
<dbReference type="Gene3D" id="3.90.180.10">
    <property type="entry name" value="Medium-chain alcohol dehydrogenases, catalytic domain"/>
    <property type="match status" value="1"/>
</dbReference>
<dbReference type="PANTHER" id="PTHR43677">
    <property type="entry name" value="SHORT-CHAIN DEHYDROGENASE/REDUCTASE"/>
    <property type="match status" value="1"/>
</dbReference>
<name>A0A2V2LKH8_9RHOB</name>
<dbReference type="AlphaFoldDB" id="A0A2V2LKH8"/>
<dbReference type="Pfam" id="PF00107">
    <property type="entry name" value="ADH_zinc_N"/>
    <property type="match status" value="1"/>
</dbReference>
<dbReference type="InterPro" id="IPR013154">
    <property type="entry name" value="ADH-like_N"/>
</dbReference>
<proteinExistence type="predicted"/>
<reference evidence="2 3" key="1">
    <citation type="submission" date="2018-05" db="EMBL/GenBank/DDBJ databases">
        <title>Rhodobacteraceae gen. nov., sp. nov. isolated from sea water.</title>
        <authorList>
            <person name="Ren Y."/>
        </authorList>
    </citation>
    <scope>NUCLEOTIDE SEQUENCE [LARGE SCALE GENOMIC DNA]</scope>
    <source>
        <strain evidence="2 3">TG-679</strain>
    </source>
</reference>
<dbReference type="CDD" id="cd08241">
    <property type="entry name" value="QOR1"/>
    <property type="match status" value="1"/>
</dbReference>
<gene>
    <name evidence="2" type="ORF">DKT77_12235</name>
</gene>
<evidence type="ECO:0000313" key="3">
    <source>
        <dbReference type="Proteomes" id="UP000245680"/>
    </source>
</evidence>
<dbReference type="OrthoDB" id="4190732at2"/>
<evidence type="ECO:0000259" key="1">
    <source>
        <dbReference type="SMART" id="SM00829"/>
    </source>
</evidence>
<dbReference type="InterPro" id="IPR011032">
    <property type="entry name" value="GroES-like_sf"/>
</dbReference>
<accession>A0A2V2LKH8</accession>
<sequence>MRAFVLPSFGATPELVTVADPDPGPGEVQIAVAACGLNHADLLMIDGKYQEKPQLPITLGMEVAGTVTRLGASVDSLKVGDRVAAFPGTGGLADLCCVPAARCVPLPGGMSDVDAAAFQIAYGTSHLALVHRAALQEGETLLVLGAAGGVGLTAVELGARLGARVIAAARGADKLEIARNAGAHEVLDSDAPDLKDRLKAMGGVNVVYDAVGDPQFSAALRACRPGARVLVIGFAAGAVPQIPANYLLVKNITVHGLYWGGYLGFAPEVLTRSLADLFALHEAGGLHPHVSHRLPLEQAADGLELLRTRRSTGKVVITP</sequence>
<dbReference type="InterPro" id="IPR051397">
    <property type="entry name" value="Zn-ADH-like_protein"/>
</dbReference>
<dbReference type="SUPFAM" id="SSF51735">
    <property type="entry name" value="NAD(P)-binding Rossmann-fold domains"/>
    <property type="match status" value="1"/>
</dbReference>
<dbReference type="PANTHER" id="PTHR43677:SF4">
    <property type="entry name" value="QUINONE OXIDOREDUCTASE-LIKE PROTEIN 2"/>
    <property type="match status" value="1"/>
</dbReference>
<dbReference type="RefSeq" id="WP_109811982.1">
    <property type="nucleotide sequence ID" value="NZ_QGKU01000038.1"/>
</dbReference>
<dbReference type="Gene3D" id="3.40.50.720">
    <property type="entry name" value="NAD(P)-binding Rossmann-like Domain"/>
    <property type="match status" value="1"/>
</dbReference>
<organism evidence="2 3">
    <name type="scientific">Meridianimarinicoccus roseus</name>
    <dbReference type="NCBI Taxonomy" id="2072018"/>
    <lineage>
        <taxon>Bacteria</taxon>
        <taxon>Pseudomonadati</taxon>
        <taxon>Pseudomonadota</taxon>
        <taxon>Alphaproteobacteria</taxon>
        <taxon>Rhodobacterales</taxon>
        <taxon>Paracoccaceae</taxon>
        <taxon>Meridianimarinicoccus</taxon>
    </lineage>
</organism>
<dbReference type="SMART" id="SM00829">
    <property type="entry name" value="PKS_ER"/>
    <property type="match status" value="1"/>
</dbReference>
<dbReference type="InterPro" id="IPR036291">
    <property type="entry name" value="NAD(P)-bd_dom_sf"/>
</dbReference>
<dbReference type="InterPro" id="IPR013149">
    <property type="entry name" value="ADH-like_C"/>
</dbReference>
<protein>
    <submittedName>
        <fullName evidence="2">Zinc-binding dehydrogenase</fullName>
    </submittedName>
</protein>
<evidence type="ECO:0000313" key="2">
    <source>
        <dbReference type="EMBL" id="PWR02313.1"/>
    </source>
</evidence>
<comment type="caution">
    <text evidence="2">The sequence shown here is derived from an EMBL/GenBank/DDBJ whole genome shotgun (WGS) entry which is preliminary data.</text>
</comment>